<accession>A0A5J6VLD7</accession>
<dbReference type="InterPro" id="IPR013766">
    <property type="entry name" value="Thioredoxin_domain"/>
</dbReference>
<evidence type="ECO:0000313" key="2">
    <source>
        <dbReference type="EMBL" id="QFG74870.1"/>
    </source>
</evidence>
<name>A0A5J6VLD7_9VIRU</name>
<dbReference type="InterPro" id="IPR036249">
    <property type="entry name" value="Thioredoxin-like_sf"/>
</dbReference>
<dbReference type="EMBL" id="MN448295">
    <property type="protein sequence ID" value="QFG74870.1"/>
    <property type="molecule type" value="Genomic_DNA"/>
</dbReference>
<dbReference type="SUPFAM" id="SSF52833">
    <property type="entry name" value="Thioredoxin-like"/>
    <property type="match status" value="1"/>
</dbReference>
<reference evidence="2" key="1">
    <citation type="journal article" date="2019" name="Philos. Trans. R. Soc. Lond., B, Biol. Sci.">
        <title>Targeted metagenomic recovery of four divergent viruses reveals shared and distinctive characteristics of giant viruses of marine eukaryotes.</title>
        <authorList>
            <person name="Needham D.M."/>
            <person name="Poirier C."/>
            <person name="Hehenberger E."/>
            <person name="Jimenez V."/>
            <person name="Swalwell J.E."/>
            <person name="Santoro A.E."/>
            <person name="Worden A.Z."/>
        </authorList>
    </citation>
    <scope>NUCLEOTIDE SEQUENCE</scope>
    <source>
        <strain evidence="2">OPacV-421</strain>
    </source>
</reference>
<organism evidence="2">
    <name type="scientific">Megaviridae environmental sample</name>
    <dbReference type="NCBI Taxonomy" id="1737588"/>
    <lineage>
        <taxon>Viruses</taxon>
        <taxon>Varidnaviria</taxon>
        <taxon>Bamfordvirae</taxon>
        <taxon>Nucleocytoviricota</taxon>
        <taxon>Megaviricetes</taxon>
        <taxon>Imitervirales</taxon>
        <taxon>Mimiviridae</taxon>
        <taxon>environmental samples</taxon>
    </lineage>
</organism>
<dbReference type="Pfam" id="PF00085">
    <property type="entry name" value="Thioredoxin"/>
    <property type="match status" value="1"/>
</dbReference>
<feature type="domain" description="Thioredoxin" evidence="1">
    <location>
        <begin position="72"/>
        <end position="165"/>
    </location>
</feature>
<protein>
    <submittedName>
        <fullName evidence="2">Thioredoxin</fullName>
    </submittedName>
</protein>
<dbReference type="Gene3D" id="3.40.30.10">
    <property type="entry name" value="Glutaredoxin"/>
    <property type="match status" value="1"/>
</dbReference>
<proteinExistence type="predicted"/>
<sequence>MRNQFTCPLTTRHSLPVLPYQNWSNKKKINITHRSTATNINKFLYLQQEKTREQHNKRLFKERNNLLGVLPMITNQNYVSEVLNPDKSIVLFYYADHCKHCKKISTILSTIKSTNPLYNIQKINYINHPINPPNQKITHVPTVLLLQKNNKKHPILFKQAYTLDNYTQFIKNHWI</sequence>
<evidence type="ECO:0000259" key="1">
    <source>
        <dbReference type="Pfam" id="PF00085"/>
    </source>
</evidence>